<evidence type="ECO:0000256" key="1">
    <source>
        <dbReference type="ARBA" id="ARBA00009481"/>
    </source>
</evidence>
<dbReference type="SUPFAM" id="SSF53756">
    <property type="entry name" value="UDP-Glycosyltransferase/glycogen phosphorylase"/>
    <property type="match status" value="1"/>
</dbReference>
<dbReference type="EMBL" id="BMXR01000002">
    <property type="protein sequence ID" value="GGX45299.1"/>
    <property type="molecule type" value="Genomic_DNA"/>
</dbReference>
<dbReference type="RefSeq" id="WP_189607421.1">
    <property type="nucleotide sequence ID" value="NZ_BMXR01000002.1"/>
</dbReference>
<feature type="domain" description="tRNA-queuosine alpha-mannosyltransferase N-terminal" evidence="7">
    <location>
        <begin position="2"/>
        <end position="173"/>
    </location>
</feature>
<evidence type="ECO:0000256" key="4">
    <source>
        <dbReference type="ARBA" id="ARBA00044517"/>
    </source>
</evidence>
<reference evidence="8" key="1">
    <citation type="journal article" date="2014" name="Int. J. Syst. Evol. Microbiol.">
        <title>Complete genome sequence of Corynebacterium casei LMG S-19264T (=DSM 44701T), isolated from a smear-ripened cheese.</title>
        <authorList>
            <consortium name="US DOE Joint Genome Institute (JGI-PGF)"/>
            <person name="Walter F."/>
            <person name="Albersmeier A."/>
            <person name="Kalinowski J."/>
            <person name="Ruckert C."/>
        </authorList>
    </citation>
    <scope>NUCLEOTIDE SEQUENCE</scope>
    <source>
        <strain evidence="8">KCTC 22169</strain>
    </source>
</reference>
<evidence type="ECO:0000313" key="9">
    <source>
        <dbReference type="Proteomes" id="UP000626148"/>
    </source>
</evidence>
<evidence type="ECO:0000256" key="6">
    <source>
        <dbReference type="ARBA" id="ARBA00048439"/>
    </source>
</evidence>
<evidence type="ECO:0000256" key="5">
    <source>
        <dbReference type="ARBA" id="ARBA00044539"/>
    </source>
</evidence>
<evidence type="ECO:0000256" key="3">
    <source>
        <dbReference type="ARBA" id="ARBA00022679"/>
    </source>
</evidence>
<protein>
    <recommendedName>
        <fullName evidence="5">tRNA-queuosine alpha-mannosyltransferase</fullName>
        <ecNumber evidence="4">2.4.1.110</ecNumber>
    </recommendedName>
</protein>
<dbReference type="Pfam" id="PF13692">
    <property type="entry name" value="Glyco_trans_1_4"/>
    <property type="match status" value="1"/>
</dbReference>
<comment type="caution">
    <text evidence="8">The sequence shown here is derived from an EMBL/GenBank/DDBJ whole genome shotgun (WGS) entry which is preliminary data.</text>
</comment>
<evidence type="ECO:0000256" key="2">
    <source>
        <dbReference type="ARBA" id="ARBA00022676"/>
    </source>
</evidence>
<evidence type="ECO:0000313" key="8">
    <source>
        <dbReference type="EMBL" id="GGX45299.1"/>
    </source>
</evidence>
<evidence type="ECO:0000259" key="7">
    <source>
        <dbReference type="Pfam" id="PF12038"/>
    </source>
</evidence>
<comment type="similarity">
    <text evidence="1">Belongs to the glycosyltransferase group 1 family. Glycosyltransferase 4 subfamily.</text>
</comment>
<keyword evidence="2" id="KW-0328">Glycosyltransferase</keyword>
<dbReference type="GO" id="GO:0016438">
    <property type="term" value="F:tRNA-queuosine(34) beta-mannosyltransferase activity"/>
    <property type="evidence" value="ECO:0007669"/>
    <property type="project" value="UniProtKB-EC"/>
</dbReference>
<keyword evidence="9" id="KW-1185">Reference proteome</keyword>
<dbReference type="InterPro" id="IPR022701">
    <property type="entry name" value="QTMAN_N"/>
</dbReference>
<dbReference type="AlphaFoldDB" id="A0A918K358"/>
<dbReference type="Pfam" id="PF12038">
    <property type="entry name" value="QTMAN_N"/>
    <property type="match status" value="1"/>
</dbReference>
<dbReference type="PANTHER" id="PTHR13615">
    <property type="entry name" value="GLYCOSYLTRANSFERASE-LIKE 1"/>
    <property type="match status" value="1"/>
</dbReference>
<dbReference type="Proteomes" id="UP000626148">
    <property type="component" value="Unassembled WGS sequence"/>
</dbReference>
<dbReference type="PANTHER" id="PTHR13615:SF3">
    <property type="entry name" value="GLYCOSYLTRANSFERASE-LIKE DOMAIN-CONTAINING PROTEIN 1"/>
    <property type="match status" value="1"/>
</dbReference>
<gene>
    <name evidence="8" type="ORF">GCM10007392_10310</name>
</gene>
<dbReference type="EC" id="2.4.1.110" evidence="4"/>
<name>A0A918K358_9GAMM</name>
<organism evidence="8 9">
    <name type="scientific">Saccharospirillum salsuginis</name>
    <dbReference type="NCBI Taxonomy" id="418750"/>
    <lineage>
        <taxon>Bacteria</taxon>
        <taxon>Pseudomonadati</taxon>
        <taxon>Pseudomonadota</taxon>
        <taxon>Gammaproteobacteria</taxon>
        <taxon>Oceanospirillales</taxon>
        <taxon>Saccharospirillaceae</taxon>
        <taxon>Saccharospirillum</taxon>
    </lineage>
</organism>
<dbReference type="InterPro" id="IPR051862">
    <property type="entry name" value="GT-like_domain_containing_1"/>
</dbReference>
<proteinExistence type="inferred from homology"/>
<accession>A0A918K358</accession>
<dbReference type="Gene3D" id="3.40.50.2000">
    <property type="entry name" value="Glycogen Phosphorylase B"/>
    <property type="match status" value="1"/>
</dbReference>
<reference evidence="8" key="2">
    <citation type="submission" date="2020-09" db="EMBL/GenBank/DDBJ databases">
        <authorList>
            <person name="Sun Q."/>
            <person name="Kim S."/>
        </authorList>
    </citation>
    <scope>NUCLEOTIDE SEQUENCE</scope>
    <source>
        <strain evidence="8">KCTC 22169</strain>
    </source>
</reference>
<comment type="catalytic activity">
    <reaction evidence="6">
        <text>queuosine(34) in tRNA(Asp) + GDP-alpha-D-mannose = O-4''-alpha-D-mannosylqueuosine(34) in tRNA(Asp) + GDP + H(+)</text>
        <dbReference type="Rhea" id="RHEA:12885"/>
        <dbReference type="Rhea" id="RHEA-COMP:18572"/>
        <dbReference type="Rhea" id="RHEA-COMP:18581"/>
        <dbReference type="ChEBI" id="CHEBI:15378"/>
        <dbReference type="ChEBI" id="CHEBI:57527"/>
        <dbReference type="ChEBI" id="CHEBI:58189"/>
        <dbReference type="ChEBI" id="CHEBI:194431"/>
        <dbReference type="ChEBI" id="CHEBI:194442"/>
        <dbReference type="EC" id="2.4.1.110"/>
    </reaction>
    <physiologicalReaction direction="left-to-right" evidence="6">
        <dbReference type="Rhea" id="RHEA:12886"/>
    </physiologicalReaction>
</comment>
<sequence>MKVLLLSPYHAASHAYWCDGLMAAFPDVDWTLKTQPARHFSWRIRAAGWLWALASDSDFKQQYDLVVATCLVDVGTLKAQCPALRDVPVWVYCHENQFAYPLSDRQQASHQTDWQFQSIVNLLSADWISFNTHFNRDTFFRGAQKLLKRFPEPLPGQPLDRLQRLSDVLPVPLTDALAELKHQPKEADLIVWNHRWEWDKQPERFLRALVRLKEQGTPFRLAMLGYGGGRSAEFDEMRDVLAERVVQWGEVSKEAYRDWLGRAGIGVSTAIHDFQGLSMLELAQAGATVVVPNRLAYPECLPGASFYPGSEKDAAQDVDDLVMVLTALLEGEAQPAPVRGRIPLWRELADSYRDKMTFIASMSLSQP</sequence>
<keyword evidence="3 8" id="KW-0808">Transferase</keyword>